<keyword evidence="1" id="KW-0472">Membrane</keyword>
<keyword evidence="1" id="KW-0812">Transmembrane</keyword>
<comment type="caution">
    <text evidence="2">The sequence shown here is derived from an EMBL/GenBank/DDBJ whole genome shotgun (WGS) entry which is preliminary data.</text>
</comment>
<dbReference type="Proteomes" id="UP001232973">
    <property type="component" value="Unassembled WGS sequence"/>
</dbReference>
<evidence type="ECO:0000256" key="1">
    <source>
        <dbReference type="SAM" id="Phobius"/>
    </source>
</evidence>
<evidence type="ECO:0000313" key="3">
    <source>
        <dbReference type="Proteomes" id="UP001232973"/>
    </source>
</evidence>
<sequence length="45" mass="4809">MEKYGPLFHRNGAKIVPGPLSRLIIGLVTLVGVAELVLGIIVVVR</sequence>
<keyword evidence="1" id="KW-1133">Transmembrane helix</keyword>
<dbReference type="RefSeq" id="WP_274455557.1">
    <property type="nucleotide sequence ID" value="NZ_CP067097.1"/>
</dbReference>
<keyword evidence="3" id="KW-1185">Reference proteome</keyword>
<accession>A0ABT9XLT1</accession>
<evidence type="ECO:0000313" key="2">
    <source>
        <dbReference type="EMBL" id="MDQ0191075.1"/>
    </source>
</evidence>
<protein>
    <submittedName>
        <fullName evidence="2">Uncharacterized protein</fullName>
    </submittedName>
</protein>
<proteinExistence type="predicted"/>
<feature type="transmembrane region" description="Helical" evidence="1">
    <location>
        <begin position="20"/>
        <end position="44"/>
    </location>
</feature>
<gene>
    <name evidence="2" type="ORF">J2S03_002943</name>
</gene>
<organism evidence="2 3">
    <name type="scientific">Alicyclobacillus cycloheptanicus</name>
    <dbReference type="NCBI Taxonomy" id="1457"/>
    <lineage>
        <taxon>Bacteria</taxon>
        <taxon>Bacillati</taxon>
        <taxon>Bacillota</taxon>
        <taxon>Bacilli</taxon>
        <taxon>Bacillales</taxon>
        <taxon>Alicyclobacillaceae</taxon>
        <taxon>Alicyclobacillus</taxon>
    </lineage>
</organism>
<dbReference type="EMBL" id="JAUSTP010000030">
    <property type="protein sequence ID" value="MDQ0191075.1"/>
    <property type="molecule type" value="Genomic_DNA"/>
</dbReference>
<reference evidence="2 3" key="1">
    <citation type="submission" date="2023-07" db="EMBL/GenBank/DDBJ databases">
        <title>Genomic Encyclopedia of Type Strains, Phase IV (KMG-IV): sequencing the most valuable type-strain genomes for metagenomic binning, comparative biology and taxonomic classification.</title>
        <authorList>
            <person name="Goeker M."/>
        </authorList>
    </citation>
    <scope>NUCLEOTIDE SEQUENCE [LARGE SCALE GENOMIC DNA]</scope>
    <source>
        <strain evidence="2 3">DSM 4006</strain>
    </source>
</reference>
<name>A0ABT9XLT1_9BACL</name>